<dbReference type="InterPro" id="IPR000558">
    <property type="entry name" value="Histone_H2B"/>
</dbReference>
<evidence type="ECO:0000313" key="4">
    <source>
        <dbReference type="Proteomes" id="UP000316759"/>
    </source>
</evidence>
<dbReference type="InterPro" id="IPR007125">
    <property type="entry name" value="H2A/H2B/H3"/>
</dbReference>
<evidence type="ECO:0000256" key="1">
    <source>
        <dbReference type="ARBA" id="ARBA00006846"/>
    </source>
</evidence>
<dbReference type="GO" id="GO:0030527">
    <property type="term" value="F:structural constituent of chromatin"/>
    <property type="evidence" value="ECO:0007669"/>
    <property type="project" value="InterPro"/>
</dbReference>
<keyword evidence="4" id="KW-1185">Reference proteome</keyword>
<dbReference type="Gene3D" id="1.10.20.10">
    <property type="entry name" value="Histone, subunit A"/>
    <property type="match status" value="1"/>
</dbReference>
<name>A0A504YXT7_FASGI</name>
<dbReference type="Proteomes" id="UP000316759">
    <property type="component" value="Unassembled WGS sequence"/>
</dbReference>
<dbReference type="Pfam" id="PF00125">
    <property type="entry name" value="Histone"/>
    <property type="match status" value="1"/>
</dbReference>
<dbReference type="GO" id="GO:0046982">
    <property type="term" value="F:protein heterodimerization activity"/>
    <property type="evidence" value="ECO:0007669"/>
    <property type="project" value="InterPro"/>
</dbReference>
<dbReference type="OrthoDB" id="6256412at2759"/>
<proteinExistence type="inferred from homology"/>
<gene>
    <name evidence="3" type="ORF">FGIG_11460</name>
</gene>
<protein>
    <submittedName>
        <fullName evidence="3">Histone H2B</fullName>
    </submittedName>
</protein>
<organism evidence="3 4">
    <name type="scientific">Fasciola gigantica</name>
    <name type="common">Giant liver fluke</name>
    <dbReference type="NCBI Taxonomy" id="46835"/>
    <lineage>
        <taxon>Eukaryota</taxon>
        <taxon>Metazoa</taxon>
        <taxon>Spiralia</taxon>
        <taxon>Lophotrochozoa</taxon>
        <taxon>Platyhelminthes</taxon>
        <taxon>Trematoda</taxon>
        <taxon>Digenea</taxon>
        <taxon>Plagiorchiida</taxon>
        <taxon>Echinostomata</taxon>
        <taxon>Echinostomatoidea</taxon>
        <taxon>Fasciolidae</taxon>
        <taxon>Fasciola</taxon>
    </lineage>
</organism>
<comment type="caution">
    <text evidence="3">The sequence shown here is derived from an EMBL/GenBank/DDBJ whole genome shotgun (WGS) entry which is preliminary data.</text>
</comment>
<dbReference type="GO" id="GO:0000786">
    <property type="term" value="C:nucleosome"/>
    <property type="evidence" value="ECO:0007669"/>
    <property type="project" value="InterPro"/>
</dbReference>
<accession>A0A504YXT7</accession>
<dbReference type="GO" id="GO:0003677">
    <property type="term" value="F:DNA binding"/>
    <property type="evidence" value="ECO:0007669"/>
    <property type="project" value="InterPro"/>
</dbReference>
<dbReference type="AlphaFoldDB" id="A0A504YXT7"/>
<feature type="domain" description="Core Histone H2A/H2B/H3" evidence="2">
    <location>
        <begin position="1"/>
        <end position="42"/>
    </location>
</feature>
<dbReference type="InterPro" id="IPR009072">
    <property type="entry name" value="Histone-fold"/>
</dbReference>
<evidence type="ECO:0000313" key="3">
    <source>
        <dbReference type="EMBL" id="TPP62877.1"/>
    </source>
</evidence>
<dbReference type="PRINTS" id="PR00621">
    <property type="entry name" value="HISTONEH2B"/>
</dbReference>
<dbReference type="EMBL" id="SUNJ01006346">
    <property type="protein sequence ID" value="TPP62877.1"/>
    <property type="molecule type" value="Genomic_DNA"/>
</dbReference>
<dbReference type="SUPFAM" id="SSF47113">
    <property type="entry name" value="Histone-fold"/>
    <property type="match status" value="1"/>
</dbReference>
<sequence>MLIMNSFVTDISECIAAESSRLAHYNKRSTIKGREVQTAVRLLLHGRSNFTRFLDGVSVVIHSTNLVNFVLYDIMGDGELS</sequence>
<dbReference type="PANTHER" id="PTHR23428">
    <property type="entry name" value="HISTONE H2B"/>
    <property type="match status" value="1"/>
</dbReference>
<reference evidence="3 4" key="1">
    <citation type="submission" date="2019-04" db="EMBL/GenBank/DDBJ databases">
        <title>Annotation for the trematode Fasciola gigantica.</title>
        <authorList>
            <person name="Choi Y.-J."/>
        </authorList>
    </citation>
    <scope>NUCLEOTIDE SEQUENCE [LARGE SCALE GENOMIC DNA]</scope>
    <source>
        <strain evidence="3">Uganda_cow_1</strain>
    </source>
</reference>
<dbReference type="SMART" id="SM00427">
    <property type="entry name" value="H2B"/>
    <property type="match status" value="1"/>
</dbReference>
<evidence type="ECO:0000259" key="2">
    <source>
        <dbReference type="Pfam" id="PF00125"/>
    </source>
</evidence>
<dbReference type="STRING" id="46835.A0A504YXT7"/>
<comment type="similarity">
    <text evidence="1">Belongs to the histone H2B family.</text>
</comment>